<protein>
    <submittedName>
        <fullName evidence="1">Uncharacterized protein</fullName>
    </submittedName>
</protein>
<dbReference type="AlphaFoldDB" id="A0A131Y5H9"/>
<accession>A0A131Y5H9</accession>
<sequence>MCTLPKAVRRTTTISYMQNFYIFLSIGAERIPSRRRRHTPEGTHAIYANLTSTTKRCSKTLENAYVGRLSRATSTMFWSVTHYRSITKSCLSKRLCKLPSRLNNESCA</sequence>
<evidence type="ECO:0000313" key="1">
    <source>
        <dbReference type="EMBL" id="JAP74714.1"/>
    </source>
</evidence>
<reference evidence="1" key="1">
    <citation type="submission" date="2016-02" db="EMBL/GenBank/DDBJ databases">
        <title>RNAseq analyses of the midgut from blood- or serum-fed Ixodes ricinus ticks.</title>
        <authorList>
            <person name="Perner J."/>
            <person name="Provaznik J."/>
            <person name="Schrenkova J."/>
            <person name="Urbanova V."/>
            <person name="Ribeiro J.M."/>
            <person name="Kopacek P."/>
        </authorList>
    </citation>
    <scope>NUCLEOTIDE SEQUENCE</scope>
    <source>
        <tissue evidence="1">Gut</tissue>
    </source>
</reference>
<dbReference type="EMBL" id="GEFM01001082">
    <property type="protein sequence ID" value="JAP74714.1"/>
    <property type="molecule type" value="mRNA"/>
</dbReference>
<proteinExistence type="evidence at transcript level"/>
<name>A0A131Y5H9_IXORI</name>
<organism evidence="1">
    <name type="scientific">Ixodes ricinus</name>
    <name type="common">Common tick</name>
    <name type="synonym">Acarus ricinus</name>
    <dbReference type="NCBI Taxonomy" id="34613"/>
    <lineage>
        <taxon>Eukaryota</taxon>
        <taxon>Metazoa</taxon>
        <taxon>Ecdysozoa</taxon>
        <taxon>Arthropoda</taxon>
        <taxon>Chelicerata</taxon>
        <taxon>Arachnida</taxon>
        <taxon>Acari</taxon>
        <taxon>Parasitiformes</taxon>
        <taxon>Ixodida</taxon>
        <taxon>Ixodoidea</taxon>
        <taxon>Ixodidae</taxon>
        <taxon>Ixodinae</taxon>
        <taxon>Ixodes</taxon>
    </lineage>
</organism>